<dbReference type="Proteomes" id="UP000887578">
    <property type="component" value="Unplaced"/>
</dbReference>
<dbReference type="WBParaSite" id="PDA_v2.g8818.t1">
    <property type="protein sequence ID" value="PDA_v2.g8818.t1"/>
    <property type="gene ID" value="PDA_v2.g8818"/>
</dbReference>
<evidence type="ECO:0000313" key="2">
    <source>
        <dbReference type="WBParaSite" id="PDA_v2.g8818.t1"/>
    </source>
</evidence>
<reference evidence="2" key="1">
    <citation type="submission" date="2022-11" db="UniProtKB">
        <authorList>
            <consortium name="WormBaseParasite"/>
        </authorList>
    </citation>
    <scope>IDENTIFICATION</scope>
</reference>
<dbReference type="AlphaFoldDB" id="A0A914QX16"/>
<accession>A0A914QX16</accession>
<keyword evidence="1" id="KW-1185">Reference proteome</keyword>
<evidence type="ECO:0000313" key="1">
    <source>
        <dbReference type="Proteomes" id="UP000887578"/>
    </source>
</evidence>
<sequence length="400" mass="44818">MFEDQRWEEVHIWFEGIYLEKYLMWECFERTKPPFFDVIQNIDKNKIRSFFEQIQSHFQSSFLECKFLNAKYQLFRALINCDSKTALSKTFIESLETLERKLNTDSNKAYLLPETHIIHKEHQLFADLVNKFTADKHDIISLKLLIQKLYKNSTIIFRENGEKVFEIAGRQIIWSNVSETCNKNFGQDSISQLRLTARHMLVLDANIKYDGKNLSLISPKIVVQFLVTCDLSGRDAVEIVSAKAGNGNAKNKNGENGINGFDGASSGSIVICASEIVNPENLNIVMNGGQGSKGQDGGDGFDGENGVGKKFKKAFGFGAKIKLKTTAIGNVILGGLPGILRARYNEKEKENGLKRLKSFSTHKWPSHAMVVYKGTKGSPGAAEALMVLADMVVKKAALQF</sequence>
<organism evidence="1 2">
    <name type="scientific">Panagrolaimus davidi</name>
    <dbReference type="NCBI Taxonomy" id="227884"/>
    <lineage>
        <taxon>Eukaryota</taxon>
        <taxon>Metazoa</taxon>
        <taxon>Ecdysozoa</taxon>
        <taxon>Nematoda</taxon>
        <taxon>Chromadorea</taxon>
        <taxon>Rhabditida</taxon>
        <taxon>Tylenchina</taxon>
        <taxon>Panagrolaimomorpha</taxon>
        <taxon>Panagrolaimoidea</taxon>
        <taxon>Panagrolaimidae</taxon>
        <taxon>Panagrolaimus</taxon>
    </lineage>
</organism>
<proteinExistence type="predicted"/>
<protein>
    <submittedName>
        <fullName evidence="2">Uncharacterized protein</fullName>
    </submittedName>
</protein>
<name>A0A914QX16_9BILA</name>